<accession>A0A840EUZ7</accession>
<gene>
    <name evidence="6" type="ORF">BKA16_000218</name>
</gene>
<dbReference type="RefSeq" id="WP_183368832.1">
    <property type="nucleotide sequence ID" value="NZ_BAABHL010000022.1"/>
</dbReference>
<dbReference type="SMART" id="SM00382">
    <property type="entry name" value="AAA"/>
    <property type="match status" value="1"/>
</dbReference>
<reference evidence="6 7" key="1">
    <citation type="submission" date="2020-08" db="EMBL/GenBank/DDBJ databases">
        <title>Sequencing the genomes of 1000 actinobacteria strains.</title>
        <authorList>
            <person name="Klenk H.-P."/>
        </authorList>
    </citation>
    <scope>NUCLEOTIDE SEQUENCE [LARGE SCALE GENOMIC DNA]</scope>
    <source>
        <strain evidence="6 7">DSM 45298</strain>
    </source>
</reference>
<dbReference type="Gene3D" id="3.40.50.300">
    <property type="entry name" value="P-loop containing nucleotide triphosphate hydrolases"/>
    <property type="match status" value="1"/>
</dbReference>
<dbReference type="PANTHER" id="PTHR43335">
    <property type="entry name" value="ABC TRANSPORTER, ATP-BINDING PROTEIN"/>
    <property type="match status" value="1"/>
</dbReference>
<dbReference type="Proteomes" id="UP000551501">
    <property type="component" value="Unassembled WGS sequence"/>
</dbReference>
<evidence type="ECO:0000256" key="4">
    <source>
        <dbReference type="ARBA" id="ARBA00022840"/>
    </source>
</evidence>
<dbReference type="PROSITE" id="PS50893">
    <property type="entry name" value="ABC_TRANSPORTER_2"/>
    <property type="match status" value="1"/>
</dbReference>
<protein>
    <submittedName>
        <fullName evidence="6">ABC-type multidrug transport system ATPase subunit</fullName>
    </submittedName>
</protein>
<comment type="similarity">
    <text evidence="1">Belongs to the ABC transporter superfamily.</text>
</comment>
<evidence type="ECO:0000313" key="6">
    <source>
        <dbReference type="EMBL" id="MBB4133666.1"/>
    </source>
</evidence>
<dbReference type="EMBL" id="JACIFP010000001">
    <property type="protein sequence ID" value="MBB4133666.1"/>
    <property type="molecule type" value="Genomic_DNA"/>
</dbReference>
<dbReference type="InterPro" id="IPR003439">
    <property type="entry name" value="ABC_transporter-like_ATP-bd"/>
</dbReference>
<evidence type="ECO:0000256" key="1">
    <source>
        <dbReference type="ARBA" id="ARBA00005417"/>
    </source>
</evidence>
<dbReference type="Pfam" id="PF00005">
    <property type="entry name" value="ABC_tran"/>
    <property type="match status" value="1"/>
</dbReference>
<keyword evidence="3" id="KW-0547">Nucleotide-binding</keyword>
<dbReference type="SUPFAM" id="SSF52540">
    <property type="entry name" value="P-loop containing nucleoside triphosphate hydrolases"/>
    <property type="match status" value="1"/>
</dbReference>
<sequence>MLSVTDATRRIDAQTLFTDLTFTVARGECAAIVGPNGVGKSSLLRVIVDDDLLDEGAVLVDGLPPDDRSPDFRRLVSAELGDQAVFYDATVGEHLALIAASHGVDPDIDAMLDDAGIGALRDRFPHTLSTGQRQRFALVAAFGRPAGLIVLDEPERGLDTEGQEWVAASIRRSTGDGAAVVMATHSPSLVDACADLVVDLSR</sequence>
<evidence type="ECO:0000256" key="2">
    <source>
        <dbReference type="ARBA" id="ARBA00022448"/>
    </source>
</evidence>
<dbReference type="GO" id="GO:0016887">
    <property type="term" value="F:ATP hydrolysis activity"/>
    <property type="evidence" value="ECO:0007669"/>
    <property type="project" value="InterPro"/>
</dbReference>
<feature type="domain" description="ABC transporter" evidence="5">
    <location>
        <begin position="2"/>
        <end position="202"/>
    </location>
</feature>
<keyword evidence="7" id="KW-1185">Reference proteome</keyword>
<evidence type="ECO:0000259" key="5">
    <source>
        <dbReference type="PROSITE" id="PS50893"/>
    </source>
</evidence>
<evidence type="ECO:0000313" key="7">
    <source>
        <dbReference type="Proteomes" id="UP000551501"/>
    </source>
</evidence>
<dbReference type="GO" id="GO:0005524">
    <property type="term" value="F:ATP binding"/>
    <property type="evidence" value="ECO:0007669"/>
    <property type="project" value="UniProtKB-KW"/>
</dbReference>
<keyword evidence="2" id="KW-0813">Transport</keyword>
<dbReference type="AlphaFoldDB" id="A0A840EUZ7"/>
<keyword evidence="4" id="KW-0067">ATP-binding</keyword>
<dbReference type="InterPro" id="IPR003593">
    <property type="entry name" value="AAA+_ATPase"/>
</dbReference>
<organism evidence="6 7">
    <name type="scientific">Gordonia humi</name>
    <dbReference type="NCBI Taxonomy" id="686429"/>
    <lineage>
        <taxon>Bacteria</taxon>
        <taxon>Bacillati</taxon>
        <taxon>Actinomycetota</taxon>
        <taxon>Actinomycetes</taxon>
        <taxon>Mycobacteriales</taxon>
        <taxon>Gordoniaceae</taxon>
        <taxon>Gordonia</taxon>
    </lineage>
</organism>
<name>A0A840EUZ7_9ACTN</name>
<proteinExistence type="inferred from homology"/>
<evidence type="ECO:0000256" key="3">
    <source>
        <dbReference type="ARBA" id="ARBA00022741"/>
    </source>
</evidence>
<dbReference type="InterPro" id="IPR027417">
    <property type="entry name" value="P-loop_NTPase"/>
</dbReference>
<comment type="caution">
    <text evidence="6">The sequence shown here is derived from an EMBL/GenBank/DDBJ whole genome shotgun (WGS) entry which is preliminary data.</text>
</comment>